<protein>
    <submittedName>
        <fullName evidence="2">Uncharacterized protein</fullName>
    </submittedName>
</protein>
<name>A0A918A8V8_9ACTN</name>
<reference evidence="2" key="2">
    <citation type="submission" date="2020-09" db="EMBL/GenBank/DDBJ databases">
        <authorList>
            <person name="Sun Q."/>
            <person name="Zhou Y."/>
        </authorList>
    </citation>
    <scope>NUCLEOTIDE SEQUENCE</scope>
    <source>
        <strain evidence="2">CGMCC 4.7430</strain>
    </source>
</reference>
<feature type="region of interest" description="Disordered" evidence="1">
    <location>
        <begin position="135"/>
        <end position="155"/>
    </location>
</feature>
<proteinExistence type="predicted"/>
<reference evidence="2" key="1">
    <citation type="journal article" date="2014" name="Int. J. Syst. Evol. Microbiol.">
        <title>Complete genome sequence of Corynebacterium casei LMG S-19264T (=DSM 44701T), isolated from a smear-ripened cheese.</title>
        <authorList>
            <consortium name="US DOE Joint Genome Institute (JGI-PGF)"/>
            <person name="Walter F."/>
            <person name="Albersmeier A."/>
            <person name="Kalinowski J."/>
            <person name="Ruckert C."/>
        </authorList>
    </citation>
    <scope>NUCLEOTIDE SEQUENCE</scope>
    <source>
        <strain evidence="2">CGMCC 4.7430</strain>
    </source>
</reference>
<sequence length="155" mass="17198">MSMVTKNFQYSAFLRGPSQVLPSLDHADIILERRDDENLVLMRMERFQAGSDSLHIAARALAIVARRNLSLAEEVLAEELPWLTWLPETERQECVRELLGQLMAGADTGELLPFGRALTSWRSTAVIWSDPELAGDLQGPFPGDGPEVTRPADAP</sequence>
<comment type="caution">
    <text evidence="2">The sequence shown here is derived from an EMBL/GenBank/DDBJ whole genome shotgun (WGS) entry which is preliminary data.</text>
</comment>
<keyword evidence="3" id="KW-1185">Reference proteome</keyword>
<evidence type="ECO:0000313" key="2">
    <source>
        <dbReference type="EMBL" id="GGP11901.1"/>
    </source>
</evidence>
<organism evidence="2 3">
    <name type="scientific">Nonomuraea glycinis</name>
    <dbReference type="NCBI Taxonomy" id="2047744"/>
    <lineage>
        <taxon>Bacteria</taxon>
        <taxon>Bacillati</taxon>
        <taxon>Actinomycetota</taxon>
        <taxon>Actinomycetes</taxon>
        <taxon>Streptosporangiales</taxon>
        <taxon>Streptosporangiaceae</taxon>
        <taxon>Nonomuraea</taxon>
    </lineage>
</organism>
<dbReference type="EMBL" id="BMNK01000011">
    <property type="protein sequence ID" value="GGP11901.1"/>
    <property type="molecule type" value="Genomic_DNA"/>
</dbReference>
<evidence type="ECO:0000256" key="1">
    <source>
        <dbReference type="SAM" id="MobiDB-lite"/>
    </source>
</evidence>
<evidence type="ECO:0000313" key="3">
    <source>
        <dbReference type="Proteomes" id="UP000660745"/>
    </source>
</evidence>
<gene>
    <name evidence="2" type="ORF">GCM10012278_57510</name>
</gene>
<accession>A0A918A8V8</accession>
<dbReference type="Proteomes" id="UP000660745">
    <property type="component" value="Unassembled WGS sequence"/>
</dbReference>
<dbReference type="AlphaFoldDB" id="A0A918A8V8"/>